<accession>A0ABP1PZF3</accession>
<feature type="compositionally biased region" description="Low complexity" evidence="1">
    <location>
        <begin position="140"/>
        <end position="158"/>
    </location>
</feature>
<feature type="compositionally biased region" description="Low complexity" evidence="1">
    <location>
        <begin position="171"/>
        <end position="180"/>
    </location>
</feature>
<dbReference type="Proteomes" id="UP001642540">
    <property type="component" value="Unassembled WGS sequence"/>
</dbReference>
<evidence type="ECO:0000256" key="1">
    <source>
        <dbReference type="SAM" id="MobiDB-lite"/>
    </source>
</evidence>
<feature type="region of interest" description="Disordered" evidence="1">
    <location>
        <begin position="1"/>
        <end position="211"/>
    </location>
</feature>
<feature type="compositionally biased region" description="Low complexity" evidence="1">
    <location>
        <begin position="43"/>
        <end position="58"/>
    </location>
</feature>
<comment type="caution">
    <text evidence="2">The sequence shown here is derived from an EMBL/GenBank/DDBJ whole genome shotgun (WGS) entry which is preliminary data.</text>
</comment>
<feature type="region of interest" description="Disordered" evidence="1">
    <location>
        <begin position="1180"/>
        <end position="1227"/>
    </location>
</feature>
<sequence>MSEGSSKARYHDTSPVQQVLFTESPKVTVTTPNPYNNRRNLQTTRFHTGRTSFSTTTTMISPEKSKEENENNLTQNENEENIASDESNDEDNEEDEQENGQIENFPPNDESDREAIDINEESHDNTKDDQENSSEEGEAGENNNILESSSVSVQTTTSAYTAMSEEESENEMGSQSGESQLKQMLLDEIPPHGKDDEQNLSSGGNGDLSSSQEEFNLAQTVKLTTTARPIITTKATKPLKTRQNTLTRIISRNFTRQGTTSTTISVDGPALSPTTEPSISSPSPSVTTVVLKYDYTMTPLERTKLKVKSFESSEQEVVTAKPLTKLRYRSTTPKGAAIVTPEPPSTAVPRTRGTTTATTPHEYGMKLGGERGSVESPIDIVPSPDLSHKNAQQSNSAEEADLTSASSEESKTSEKFLEVLVGNEDHKTLVTKKTDDGIVTSAILPPWYDTNGAINSSISEVLATNGTTVSNAVAKVENDIAPEGIVKFEESSNGFKSSENKQQTLANKDTRKLKHETGSEFERLVNIFSKQQSSSEEVPQTSFGYKKVKQVVLKKQVAGLLAQGSRYMPQVPGRANLFPASNKDADLANEESNNPTPVFENAQLAFNEPSGYVSRTGELLSTSELERVDLPDDYYSDDERNSDKTATHHSAESEVLSSDEMVDSTMESVPGVPPSHVIDVNFAEADNPQEIIIEQDSSARVEEGDFVSEDYAYREHPPTMSMAGSSSNQLVVAAPEDFVRGSGIRKPVSSEEETGNDLEGSGSSPVQINLSSTISTTSTSSPILSSSIPSVVIRRPAYTREEIAKSVVKPLAESVSNDDSLKKGEPAGSLQVTGSSEIEEYDDENYEQGSEENQEQGSGSVEQWSIEKVNAGQKWSAPDKVLDAVPNSPQQHTSEEYAMHQSAEQVVMHTQVDVPKNSAPGNDSNPQVQLASDSSISSIFKSPKLVSYLENKLNFSPPIKAEGEYHSKDGWRPVISGPPHNLSPSDSTRDPDLHYNADGSLEPDLVQADSFESDLSEDEPRQESPYQELPLPQQKLQQIPNESNGALEDQGTGKLKPSPMIPPPIPANVKFPDSEEDHEDRHHHGRHNPRQQVLMNNLDRAKYVVRPPPIVMRRHPHSTRPYLPPLALNNHQPPRPQTLLQASQSNPQFSEHPPHVLGTLPHINRNFHIRPNMPIRRFKFGTPQAQPRSGGNIKWPLEKYNDNNKTEQKIDMAASHSEIPTSQRRRR</sequence>
<feature type="compositionally biased region" description="Polar residues" evidence="1">
    <location>
        <begin position="1218"/>
        <end position="1227"/>
    </location>
</feature>
<organism evidence="2 3">
    <name type="scientific">Orchesella dallaii</name>
    <dbReference type="NCBI Taxonomy" id="48710"/>
    <lineage>
        <taxon>Eukaryota</taxon>
        <taxon>Metazoa</taxon>
        <taxon>Ecdysozoa</taxon>
        <taxon>Arthropoda</taxon>
        <taxon>Hexapoda</taxon>
        <taxon>Collembola</taxon>
        <taxon>Entomobryomorpha</taxon>
        <taxon>Entomobryoidea</taxon>
        <taxon>Orchesellidae</taxon>
        <taxon>Orchesellinae</taxon>
        <taxon>Orchesella</taxon>
    </lineage>
</organism>
<reference evidence="2 3" key="1">
    <citation type="submission" date="2024-08" db="EMBL/GenBank/DDBJ databases">
        <authorList>
            <person name="Cucini C."/>
            <person name="Frati F."/>
        </authorList>
    </citation>
    <scope>NUCLEOTIDE SEQUENCE [LARGE SCALE GENOMIC DNA]</scope>
</reference>
<feature type="compositionally biased region" description="Polar residues" evidence="1">
    <location>
        <begin position="14"/>
        <end position="42"/>
    </location>
</feature>
<evidence type="ECO:0000313" key="3">
    <source>
        <dbReference type="Proteomes" id="UP001642540"/>
    </source>
</evidence>
<proteinExistence type="predicted"/>
<feature type="compositionally biased region" description="Polar residues" evidence="1">
    <location>
        <begin position="919"/>
        <end position="931"/>
    </location>
</feature>
<feature type="compositionally biased region" description="Low complexity" evidence="1">
    <location>
        <begin position="199"/>
        <end position="211"/>
    </location>
</feature>
<gene>
    <name evidence="2" type="ORF">ODALV1_LOCUS5562</name>
</gene>
<name>A0ABP1PZF3_9HEXA</name>
<keyword evidence="3" id="KW-1185">Reference proteome</keyword>
<feature type="compositionally biased region" description="Acidic residues" evidence="1">
    <location>
        <begin position="77"/>
        <end position="98"/>
    </location>
</feature>
<feature type="region of interest" description="Disordered" evidence="1">
    <location>
        <begin position="813"/>
        <end position="936"/>
    </location>
</feature>
<feature type="region of interest" description="Disordered" evidence="1">
    <location>
        <begin position="742"/>
        <end position="783"/>
    </location>
</feature>
<feature type="compositionally biased region" description="Basic and acidic residues" evidence="1">
    <location>
        <begin position="113"/>
        <end position="130"/>
    </location>
</feature>
<feature type="compositionally biased region" description="Basic and acidic residues" evidence="1">
    <location>
        <begin position="1196"/>
        <end position="1210"/>
    </location>
</feature>
<feature type="region of interest" description="Disordered" evidence="1">
    <location>
        <begin position="259"/>
        <end position="285"/>
    </location>
</feature>
<feature type="region of interest" description="Disordered" evidence="1">
    <location>
        <begin position="632"/>
        <end position="670"/>
    </location>
</feature>
<feature type="region of interest" description="Disordered" evidence="1">
    <location>
        <begin position="958"/>
        <end position="1031"/>
    </location>
</feature>
<feature type="compositionally biased region" description="Low complexity" evidence="1">
    <location>
        <begin position="347"/>
        <end position="360"/>
    </location>
</feature>
<feature type="compositionally biased region" description="Low complexity" evidence="1">
    <location>
        <begin position="770"/>
        <end position="783"/>
    </location>
</feature>
<feature type="compositionally biased region" description="Low complexity" evidence="1">
    <location>
        <begin position="272"/>
        <end position="285"/>
    </location>
</feature>
<feature type="region of interest" description="Disordered" evidence="1">
    <location>
        <begin position="335"/>
        <end position="413"/>
    </location>
</feature>
<dbReference type="EMBL" id="CAXLJM020000016">
    <property type="protein sequence ID" value="CAL8083664.1"/>
    <property type="molecule type" value="Genomic_DNA"/>
</dbReference>
<evidence type="ECO:0000313" key="2">
    <source>
        <dbReference type="EMBL" id="CAL8083664.1"/>
    </source>
</evidence>
<feature type="compositionally biased region" description="Basic and acidic residues" evidence="1">
    <location>
        <begin position="637"/>
        <end position="652"/>
    </location>
</feature>
<feature type="compositionally biased region" description="Acidic residues" evidence="1">
    <location>
        <begin position="837"/>
        <end position="854"/>
    </location>
</feature>
<feature type="compositionally biased region" description="Basic and acidic residues" evidence="1">
    <location>
        <begin position="961"/>
        <end position="971"/>
    </location>
</feature>
<protein>
    <submittedName>
        <fullName evidence="2">Uncharacterized protein</fullName>
    </submittedName>
</protein>